<name>A0A2P2R2Y1_RHIMU</name>
<dbReference type="AlphaFoldDB" id="A0A2P2R2Y1"/>
<dbReference type="EMBL" id="GGEC01093053">
    <property type="protein sequence ID" value="MBX73537.1"/>
    <property type="molecule type" value="Transcribed_RNA"/>
</dbReference>
<organism evidence="1">
    <name type="scientific">Rhizophora mucronata</name>
    <name type="common">Asiatic mangrove</name>
    <dbReference type="NCBI Taxonomy" id="61149"/>
    <lineage>
        <taxon>Eukaryota</taxon>
        <taxon>Viridiplantae</taxon>
        <taxon>Streptophyta</taxon>
        <taxon>Embryophyta</taxon>
        <taxon>Tracheophyta</taxon>
        <taxon>Spermatophyta</taxon>
        <taxon>Magnoliopsida</taxon>
        <taxon>eudicotyledons</taxon>
        <taxon>Gunneridae</taxon>
        <taxon>Pentapetalae</taxon>
        <taxon>rosids</taxon>
        <taxon>fabids</taxon>
        <taxon>Malpighiales</taxon>
        <taxon>Rhizophoraceae</taxon>
        <taxon>Rhizophora</taxon>
    </lineage>
</organism>
<evidence type="ECO:0000313" key="1">
    <source>
        <dbReference type="EMBL" id="MBX73537.1"/>
    </source>
</evidence>
<proteinExistence type="predicted"/>
<accession>A0A2P2R2Y1</accession>
<sequence>MIAASKVWLHPSETDGLSCEKLTFYLPCFQQAQFLNRTI</sequence>
<protein>
    <submittedName>
        <fullName evidence="1">Uncharacterized protein</fullName>
    </submittedName>
</protein>
<reference evidence="1" key="1">
    <citation type="submission" date="2018-02" db="EMBL/GenBank/DDBJ databases">
        <title>Rhizophora mucronata_Transcriptome.</title>
        <authorList>
            <person name="Meera S.P."/>
            <person name="Sreeshan A."/>
            <person name="Augustine A."/>
        </authorList>
    </citation>
    <scope>NUCLEOTIDE SEQUENCE</scope>
    <source>
        <tissue evidence="1">Leaf</tissue>
    </source>
</reference>